<dbReference type="Proteomes" id="UP001558652">
    <property type="component" value="Unassembled WGS sequence"/>
</dbReference>
<evidence type="ECO:0000313" key="2">
    <source>
        <dbReference type="EMBL" id="KAL1116235.1"/>
    </source>
</evidence>
<evidence type="ECO:0000313" key="3">
    <source>
        <dbReference type="Proteomes" id="UP001558652"/>
    </source>
</evidence>
<proteinExistence type="predicted"/>
<sequence length="118" mass="13227">MKLTDIWQKSIRQNGKLGWSRDKLQEHPLTDSESLPPADGLKRMEVGVESAVGPPSPPIFPSLSDNALKQLGLWIQSNSEQISEIQFKEEDVESFQLSVVDPIKCLWCFASEGELSEE</sequence>
<accession>A0ABD0XZY7</accession>
<dbReference type="EMBL" id="JBFDAA010000018">
    <property type="protein sequence ID" value="KAL1116235.1"/>
    <property type="molecule type" value="Genomic_DNA"/>
</dbReference>
<protein>
    <submittedName>
        <fullName evidence="2">Uncharacterized protein</fullName>
    </submittedName>
</protein>
<keyword evidence="3" id="KW-1185">Reference proteome</keyword>
<dbReference type="AlphaFoldDB" id="A0ABD0XZY7"/>
<reference evidence="2 3" key="1">
    <citation type="submission" date="2024-07" db="EMBL/GenBank/DDBJ databases">
        <title>Chromosome-level genome assembly of the water stick insect Ranatra chinensis (Heteroptera: Nepidae).</title>
        <authorList>
            <person name="Liu X."/>
        </authorList>
    </citation>
    <scope>NUCLEOTIDE SEQUENCE [LARGE SCALE GENOMIC DNA]</scope>
    <source>
        <strain evidence="2">Cailab_2021Rc</strain>
        <tissue evidence="2">Muscle</tissue>
    </source>
</reference>
<gene>
    <name evidence="2" type="ORF">AAG570_005730</name>
</gene>
<name>A0ABD0XZY7_9HEMI</name>
<feature type="region of interest" description="Disordered" evidence="1">
    <location>
        <begin position="22"/>
        <end position="41"/>
    </location>
</feature>
<evidence type="ECO:0000256" key="1">
    <source>
        <dbReference type="SAM" id="MobiDB-lite"/>
    </source>
</evidence>
<comment type="caution">
    <text evidence="2">The sequence shown here is derived from an EMBL/GenBank/DDBJ whole genome shotgun (WGS) entry which is preliminary data.</text>
</comment>
<organism evidence="2 3">
    <name type="scientific">Ranatra chinensis</name>
    <dbReference type="NCBI Taxonomy" id="642074"/>
    <lineage>
        <taxon>Eukaryota</taxon>
        <taxon>Metazoa</taxon>
        <taxon>Ecdysozoa</taxon>
        <taxon>Arthropoda</taxon>
        <taxon>Hexapoda</taxon>
        <taxon>Insecta</taxon>
        <taxon>Pterygota</taxon>
        <taxon>Neoptera</taxon>
        <taxon>Paraneoptera</taxon>
        <taxon>Hemiptera</taxon>
        <taxon>Heteroptera</taxon>
        <taxon>Panheteroptera</taxon>
        <taxon>Nepomorpha</taxon>
        <taxon>Nepidae</taxon>
        <taxon>Ranatrinae</taxon>
        <taxon>Ranatra</taxon>
    </lineage>
</organism>